<reference evidence="2 3" key="1">
    <citation type="journal article" date="2017" name="Genome Biol. Evol.">
        <title>Phytophthora megakarya and P. palmivora, closely related causal agents of cacao black pod rot, underwent increases in genome sizes and gene numbers by different mechanisms.</title>
        <authorList>
            <person name="Ali S.S."/>
            <person name="Shao J."/>
            <person name="Lary D.J."/>
            <person name="Kronmiller B."/>
            <person name="Shen D."/>
            <person name="Strem M.D."/>
            <person name="Amoako-Attah I."/>
            <person name="Akrofi A.Y."/>
            <person name="Begoude B.A."/>
            <person name="Ten Hoopen G.M."/>
            <person name="Coulibaly K."/>
            <person name="Kebe B.I."/>
            <person name="Melnick R.L."/>
            <person name="Guiltinan M.J."/>
            <person name="Tyler B.M."/>
            <person name="Meinhardt L.W."/>
            <person name="Bailey B.A."/>
        </authorList>
    </citation>
    <scope>NUCLEOTIDE SEQUENCE [LARGE SCALE GENOMIC DNA]</scope>
    <source>
        <strain evidence="3">sbr112.9</strain>
    </source>
</reference>
<dbReference type="EMBL" id="NCKW01007822">
    <property type="protein sequence ID" value="POM69786.1"/>
    <property type="molecule type" value="Genomic_DNA"/>
</dbReference>
<evidence type="ECO:0000313" key="3">
    <source>
        <dbReference type="Proteomes" id="UP000237271"/>
    </source>
</evidence>
<keyword evidence="1" id="KW-0472">Membrane</keyword>
<dbReference type="AlphaFoldDB" id="A0A2P4XW54"/>
<gene>
    <name evidence="2" type="ORF">PHPALM_13912</name>
</gene>
<feature type="transmembrane region" description="Helical" evidence="1">
    <location>
        <begin position="29"/>
        <end position="50"/>
    </location>
</feature>
<dbReference type="OrthoDB" id="105205at2759"/>
<dbReference type="PANTHER" id="PTHR46599">
    <property type="entry name" value="PIGGYBAC TRANSPOSABLE ELEMENT-DERIVED PROTEIN 4"/>
    <property type="match status" value="1"/>
</dbReference>
<evidence type="ECO:0000313" key="2">
    <source>
        <dbReference type="EMBL" id="POM69786.1"/>
    </source>
</evidence>
<keyword evidence="3" id="KW-1185">Reference proteome</keyword>
<dbReference type="PANTHER" id="PTHR46599:SF3">
    <property type="entry name" value="PIGGYBAC TRANSPOSABLE ELEMENT-DERIVED PROTEIN 4"/>
    <property type="match status" value="1"/>
</dbReference>
<evidence type="ECO:0008006" key="4">
    <source>
        <dbReference type="Google" id="ProtNLM"/>
    </source>
</evidence>
<sequence length="275" mass="30873">MRGLEWDIYDQGHCADLKLDGAPLYGGRWGPTISAAAFAESLIGIFFYFLTKTLWLKVAAESEAYRKERIPAIAQKTRQLQHAAQAKDPKKIVDDLENIIDRLERQKSIKEYDILHIVGLLVDRTLCGHTDGLEKHWTVGEYGGVSRGTFGSPIVSFDEGTILNRSQYNPIRVYNKDKPHKYNTKCYMRCCADTGYCVKLAVDSVFDRIRMLCSVYFCINAATVYLGAESAKKKKPAHNKRLSSATIQNSMAKQRLTVADNFYSSAASAPSKLID</sequence>
<dbReference type="Proteomes" id="UP000237271">
    <property type="component" value="Unassembled WGS sequence"/>
</dbReference>
<proteinExistence type="predicted"/>
<name>A0A2P4XW54_9STRA</name>
<evidence type="ECO:0000256" key="1">
    <source>
        <dbReference type="SAM" id="Phobius"/>
    </source>
</evidence>
<accession>A0A2P4XW54</accession>
<organism evidence="2 3">
    <name type="scientific">Phytophthora palmivora</name>
    <dbReference type="NCBI Taxonomy" id="4796"/>
    <lineage>
        <taxon>Eukaryota</taxon>
        <taxon>Sar</taxon>
        <taxon>Stramenopiles</taxon>
        <taxon>Oomycota</taxon>
        <taxon>Peronosporomycetes</taxon>
        <taxon>Peronosporales</taxon>
        <taxon>Peronosporaceae</taxon>
        <taxon>Phytophthora</taxon>
    </lineage>
</organism>
<comment type="caution">
    <text evidence="2">The sequence shown here is derived from an EMBL/GenBank/DDBJ whole genome shotgun (WGS) entry which is preliminary data.</text>
</comment>
<keyword evidence="1" id="KW-0812">Transmembrane</keyword>
<keyword evidence="1" id="KW-1133">Transmembrane helix</keyword>
<protein>
    <recommendedName>
        <fullName evidence="4">PiggyBac transposable element-derived protein domain-containing protein</fullName>
    </recommendedName>
</protein>